<dbReference type="EMBL" id="KP001172">
    <property type="protein sequence ID" value="AJN91131.1"/>
    <property type="molecule type" value="mRNA"/>
</dbReference>
<evidence type="ECO:0000256" key="5">
    <source>
        <dbReference type="PROSITE-ProRule" id="PRU00519"/>
    </source>
</evidence>
<proteinExistence type="evidence at transcript level"/>
<feature type="compositionally biased region" description="Basic and acidic residues" evidence="6">
    <location>
        <begin position="225"/>
        <end position="251"/>
    </location>
</feature>
<dbReference type="AlphaFoldDB" id="A0A0C5C1E5"/>
<dbReference type="EMBL" id="KU932341">
    <property type="protein sequence ID" value="APA33977.1"/>
    <property type="molecule type" value="mRNA"/>
</dbReference>
<dbReference type="InterPro" id="IPR001662">
    <property type="entry name" value="EF1B_G_C"/>
</dbReference>
<dbReference type="InterPro" id="IPR040079">
    <property type="entry name" value="Glutathione_S-Trfase"/>
</dbReference>
<keyword evidence="2 5" id="KW-0251">Elongation factor</keyword>
<dbReference type="PROSITE" id="PS50404">
    <property type="entry name" value="GST_NTER"/>
    <property type="match status" value="1"/>
</dbReference>
<dbReference type="SMART" id="SM01183">
    <property type="entry name" value="EF1G"/>
    <property type="match status" value="1"/>
</dbReference>
<dbReference type="FunFam" id="3.30.70.1010:FF:000001">
    <property type="entry name" value="Elongation factor 1-gamma 1"/>
    <property type="match status" value="1"/>
</dbReference>
<feature type="domain" description="EF-1-gamma C-terminal" evidence="7">
    <location>
        <begin position="251"/>
        <end position="412"/>
    </location>
</feature>
<accession>A0A0C5C1E5</accession>
<feature type="region of interest" description="Disordered" evidence="6">
    <location>
        <begin position="211"/>
        <end position="258"/>
    </location>
</feature>
<dbReference type="GO" id="GO:0005634">
    <property type="term" value="C:nucleus"/>
    <property type="evidence" value="ECO:0007669"/>
    <property type="project" value="TreeGrafter"/>
</dbReference>
<dbReference type="FunFam" id="1.20.1050.10:FF:000006">
    <property type="entry name" value="Elongation factor 1 gamma"/>
    <property type="match status" value="1"/>
</dbReference>
<dbReference type="OrthoDB" id="249703at2759"/>
<dbReference type="GO" id="GO:0005737">
    <property type="term" value="C:cytoplasm"/>
    <property type="evidence" value="ECO:0007669"/>
    <property type="project" value="TreeGrafter"/>
</dbReference>
<dbReference type="SUPFAM" id="SSF89942">
    <property type="entry name" value="eEF1-gamma domain"/>
    <property type="match status" value="1"/>
</dbReference>
<evidence type="ECO:0000313" key="11">
    <source>
        <dbReference type="EMBL" id="APA33977.1"/>
    </source>
</evidence>
<evidence type="ECO:0000259" key="7">
    <source>
        <dbReference type="PROSITE" id="PS50040"/>
    </source>
</evidence>
<reference evidence="10" key="1">
    <citation type="submission" date="2014-10" db="EMBL/GenBank/DDBJ databases">
        <title>Sequence of elongation factor-1alpha and -1gamma from rice brown planthopper.</title>
        <authorList>
            <person name="Wang W."/>
            <person name="Li K."/>
            <person name="Chen L."/>
            <person name="Fu Q."/>
        </authorList>
    </citation>
    <scope>NUCLEOTIDE SEQUENCE</scope>
</reference>
<dbReference type="InterPro" id="IPR036249">
    <property type="entry name" value="Thioredoxin-like_sf"/>
</dbReference>
<dbReference type="FunFam" id="3.40.30.10:FF:000233">
    <property type="entry name" value="Elongation factor 1-gamma"/>
    <property type="match status" value="1"/>
</dbReference>
<dbReference type="SFLD" id="SFLDG00358">
    <property type="entry name" value="Main_(cytGST)"/>
    <property type="match status" value="1"/>
</dbReference>
<keyword evidence="3 5" id="KW-0648">Protein biosynthesis</keyword>
<evidence type="ECO:0000259" key="9">
    <source>
        <dbReference type="PROSITE" id="PS50405"/>
    </source>
</evidence>
<evidence type="ECO:0000256" key="3">
    <source>
        <dbReference type="ARBA" id="ARBA00022917"/>
    </source>
</evidence>
<dbReference type="Gene3D" id="1.20.1050.10">
    <property type="match status" value="1"/>
</dbReference>
<dbReference type="PROSITE" id="PS50405">
    <property type="entry name" value="GST_CTER"/>
    <property type="match status" value="1"/>
</dbReference>
<dbReference type="InterPro" id="IPR050802">
    <property type="entry name" value="EF-GSTs"/>
</dbReference>
<evidence type="ECO:0000256" key="1">
    <source>
        <dbReference type="ARBA" id="ARBA00022218"/>
    </source>
</evidence>
<feature type="domain" description="GST N-terminal" evidence="8">
    <location>
        <begin position="2"/>
        <end position="84"/>
    </location>
</feature>
<dbReference type="PANTHER" id="PTHR43986">
    <property type="entry name" value="ELONGATION FACTOR 1-GAMMA"/>
    <property type="match status" value="1"/>
</dbReference>
<evidence type="ECO:0000256" key="6">
    <source>
        <dbReference type="SAM" id="MobiDB-lite"/>
    </source>
</evidence>
<dbReference type="GO" id="GO:0003746">
    <property type="term" value="F:translation elongation factor activity"/>
    <property type="evidence" value="ECO:0007669"/>
    <property type="project" value="UniProtKB-UniRule"/>
</dbReference>
<dbReference type="CDD" id="cd03181">
    <property type="entry name" value="GST_C_EF1Bgamma_like"/>
    <property type="match status" value="1"/>
</dbReference>
<dbReference type="PANTHER" id="PTHR43986:SF1">
    <property type="entry name" value="ELONGATION FACTOR 1-GAMMA"/>
    <property type="match status" value="1"/>
</dbReference>
<dbReference type="InterPro" id="IPR010987">
    <property type="entry name" value="Glutathione-S-Trfase_C-like"/>
</dbReference>
<dbReference type="InterPro" id="IPR004045">
    <property type="entry name" value="Glutathione_S-Trfase_N"/>
</dbReference>
<evidence type="ECO:0000256" key="4">
    <source>
        <dbReference type="ARBA" id="ARBA00030426"/>
    </source>
</evidence>
<dbReference type="Pfam" id="PF00043">
    <property type="entry name" value="GST_C"/>
    <property type="match status" value="1"/>
</dbReference>
<dbReference type="InterPro" id="IPR036282">
    <property type="entry name" value="Glutathione-S-Trfase_C_sf"/>
</dbReference>
<dbReference type="SFLD" id="SFLDS00019">
    <property type="entry name" value="Glutathione_Transferase_(cytos"/>
    <property type="match status" value="1"/>
</dbReference>
<dbReference type="InterPro" id="IPR036433">
    <property type="entry name" value="EF1B_G_C_sf"/>
</dbReference>
<dbReference type="SUPFAM" id="SSF52833">
    <property type="entry name" value="Thioredoxin-like"/>
    <property type="match status" value="1"/>
</dbReference>
<dbReference type="InterPro" id="IPR004046">
    <property type="entry name" value="GST_C"/>
</dbReference>
<name>A0A0C5C1E5_NILLU</name>
<dbReference type="Gene3D" id="3.40.30.10">
    <property type="entry name" value="Glutaredoxin"/>
    <property type="match status" value="1"/>
</dbReference>
<evidence type="ECO:0000256" key="2">
    <source>
        <dbReference type="ARBA" id="ARBA00022768"/>
    </source>
</evidence>
<dbReference type="CDD" id="cd03044">
    <property type="entry name" value="GST_N_EF1Bgamma"/>
    <property type="match status" value="1"/>
</dbReference>
<sequence length="412" mass="47099">MASGTLYTYPGNFRAYKALIAAQYAGASVKVSPDFVFGETNKSDDFLKKFPLGKVPAFESSKGQCITESNAIAFYVANAQLRGQTDEQKAQVLQWLSFADNEILPAACTWVFPCLGIMKQDKQALKRAKDDVKTALEVLNKYLLNNTYLVGERVTLADIGVACTLLHLYQYVLDPAFRKDFGNVNRWFTTIINQPQAKAVIGDFKMCDKEAEPKEPAKQQQQQQQKKEGGKKEQGGKKQKQAAKEPEPPAKEEEEEEAPIVETGFVMDSFKKVYSNEEETVSIPWFWERFEPENYSIWFGEYKYNEELTKVFMSCNLITGMFQRLDRMRKFSFASVCLFGTDNDSTISGVWVWQGQDLAFERSEDTKIDYESYAWTKLDPSKEETKKLVNSYFAWTATDKKGRKFNQGKIFK</sequence>
<reference evidence="11" key="2">
    <citation type="journal article" date="2016" name="BMC Genomics">
        <title>Seminal fluid protein genes of the brown planthopper, Nilaparvata lugens.</title>
        <authorList>
            <person name="Yu B."/>
            <person name="Li D.T."/>
            <person name="Lu J.B."/>
            <person name="Zhang W.X."/>
            <person name="Zhang C.X."/>
        </authorList>
    </citation>
    <scope>NUCLEOTIDE SEQUENCE</scope>
    <source>
        <strain evidence="11">NlSFP_unconfirmed_comp32688</strain>
    </source>
</reference>
<evidence type="ECO:0000313" key="10">
    <source>
        <dbReference type="EMBL" id="AJN91131.1"/>
    </source>
</evidence>
<feature type="domain" description="GST C-terminal" evidence="9">
    <location>
        <begin position="85"/>
        <end position="217"/>
    </location>
</feature>
<protein>
    <recommendedName>
        <fullName evidence="1">Elongation factor 1-gamma</fullName>
    </recommendedName>
    <alternativeName>
        <fullName evidence="4">eEF-1B gamma</fullName>
    </alternativeName>
</protein>
<organism evidence="10">
    <name type="scientific">Nilaparvata lugens</name>
    <name type="common">Brown planthopper</name>
    <dbReference type="NCBI Taxonomy" id="108931"/>
    <lineage>
        <taxon>Eukaryota</taxon>
        <taxon>Metazoa</taxon>
        <taxon>Ecdysozoa</taxon>
        <taxon>Arthropoda</taxon>
        <taxon>Hexapoda</taxon>
        <taxon>Insecta</taxon>
        <taxon>Pterygota</taxon>
        <taxon>Neoptera</taxon>
        <taxon>Paraneoptera</taxon>
        <taxon>Hemiptera</taxon>
        <taxon>Auchenorrhyncha</taxon>
        <taxon>Fulgoroidea</taxon>
        <taxon>Delphacidae</taxon>
        <taxon>Delphacinae</taxon>
        <taxon>Nilaparvata</taxon>
    </lineage>
</organism>
<dbReference type="Pfam" id="PF00647">
    <property type="entry name" value="EF1G"/>
    <property type="match status" value="1"/>
</dbReference>
<dbReference type="PROSITE" id="PS50040">
    <property type="entry name" value="EF1G_C"/>
    <property type="match status" value="1"/>
</dbReference>
<dbReference type="Pfam" id="PF02798">
    <property type="entry name" value="GST_N"/>
    <property type="match status" value="1"/>
</dbReference>
<dbReference type="Gene3D" id="3.30.70.1010">
    <property type="entry name" value="Translation elongation factor EF1B, gamma chain, conserved domain"/>
    <property type="match status" value="1"/>
</dbReference>
<evidence type="ECO:0000259" key="8">
    <source>
        <dbReference type="PROSITE" id="PS50404"/>
    </source>
</evidence>
<dbReference type="SUPFAM" id="SSF47616">
    <property type="entry name" value="GST C-terminal domain-like"/>
    <property type="match status" value="1"/>
</dbReference>